<dbReference type="STRING" id="644282.Deba_2965"/>
<proteinExistence type="predicted"/>
<dbReference type="EMBL" id="CP002085">
    <property type="protein sequence ID" value="ADK86318.1"/>
    <property type="molecule type" value="Genomic_DNA"/>
</dbReference>
<protein>
    <submittedName>
        <fullName evidence="2">Uncharacterized protein</fullName>
    </submittedName>
</protein>
<dbReference type="Proteomes" id="UP000009047">
    <property type="component" value="Chromosome"/>
</dbReference>
<keyword evidence="1" id="KW-0472">Membrane</keyword>
<dbReference type="AlphaFoldDB" id="E1QKV9"/>
<name>E1QKV9_DESB2</name>
<dbReference type="HOGENOM" id="CLU_3268979_0_0_7"/>
<evidence type="ECO:0000256" key="1">
    <source>
        <dbReference type="SAM" id="Phobius"/>
    </source>
</evidence>
<gene>
    <name evidence="2" type="ordered locus">Deba_2965</name>
</gene>
<keyword evidence="1" id="KW-1133">Transmembrane helix</keyword>
<evidence type="ECO:0000313" key="3">
    <source>
        <dbReference type="Proteomes" id="UP000009047"/>
    </source>
</evidence>
<sequence>MATKEQRKWVTRLGRDTERKIYFYLALIMSAVWIVKELIET</sequence>
<dbReference type="KEGG" id="dbr:Deba_2965"/>
<evidence type="ECO:0000313" key="2">
    <source>
        <dbReference type="EMBL" id="ADK86318.1"/>
    </source>
</evidence>
<feature type="transmembrane region" description="Helical" evidence="1">
    <location>
        <begin position="21"/>
        <end position="39"/>
    </location>
</feature>
<reference evidence="2 3" key="1">
    <citation type="journal article" date="2010" name="Stand. Genomic Sci.">
        <title>Complete genome sequence of Desulfarculus baarsii type strain (2st14).</title>
        <authorList>
            <person name="Sun H."/>
            <person name="Spring S."/>
            <person name="Lapidus A."/>
            <person name="Davenport K."/>
            <person name="Del Rio T.G."/>
            <person name="Tice H."/>
            <person name="Nolan M."/>
            <person name="Copeland A."/>
            <person name="Cheng J.F."/>
            <person name="Lucas S."/>
            <person name="Tapia R."/>
            <person name="Goodwin L."/>
            <person name="Pitluck S."/>
            <person name="Ivanova N."/>
            <person name="Pagani I."/>
            <person name="Mavromatis K."/>
            <person name="Ovchinnikova G."/>
            <person name="Pati A."/>
            <person name="Chen A."/>
            <person name="Palaniappan K."/>
            <person name="Hauser L."/>
            <person name="Chang Y.J."/>
            <person name="Jeffries C.D."/>
            <person name="Detter J.C."/>
            <person name="Han C."/>
            <person name="Rohde M."/>
            <person name="Brambilla E."/>
            <person name="Goker M."/>
            <person name="Woyke T."/>
            <person name="Bristow J."/>
            <person name="Eisen J.A."/>
            <person name="Markowitz V."/>
            <person name="Hugenholtz P."/>
            <person name="Kyrpides N.C."/>
            <person name="Klenk H.P."/>
            <person name="Land M."/>
        </authorList>
    </citation>
    <scope>NUCLEOTIDE SEQUENCE [LARGE SCALE GENOMIC DNA]</scope>
    <source>
        <strain evidence="3">ATCC 33931 / DSM 2075 / LMG 7858 / VKM B-1802 / 2st14</strain>
    </source>
</reference>
<accession>E1QKV9</accession>
<keyword evidence="1" id="KW-0812">Transmembrane</keyword>
<organism evidence="2 3">
    <name type="scientific">Desulfarculus baarsii (strain ATCC 33931 / DSM 2075 / LMG 7858 / VKM B-1802 / 2st14)</name>
    <dbReference type="NCBI Taxonomy" id="644282"/>
    <lineage>
        <taxon>Bacteria</taxon>
        <taxon>Pseudomonadati</taxon>
        <taxon>Thermodesulfobacteriota</taxon>
        <taxon>Desulfarculia</taxon>
        <taxon>Desulfarculales</taxon>
        <taxon>Desulfarculaceae</taxon>
        <taxon>Desulfarculus</taxon>
    </lineage>
</organism>
<keyword evidence="3" id="KW-1185">Reference proteome</keyword>